<dbReference type="EMBL" id="CAJNOJ010000037">
    <property type="protein sequence ID" value="CAF0916586.1"/>
    <property type="molecule type" value="Genomic_DNA"/>
</dbReference>
<keyword evidence="1" id="KW-0472">Membrane</keyword>
<evidence type="ECO:0000313" key="5">
    <source>
        <dbReference type="Proteomes" id="UP000663828"/>
    </source>
</evidence>
<evidence type="ECO:0000313" key="3">
    <source>
        <dbReference type="EMBL" id="CAF0916586.1"/>
    </source>
</evidence>
<dbReference type="Proteomes" id="UP000663852">
    <property type="component" value="Unassembled WGS sequence"/>
</dbReference>
<evidence type="ECO:0000256" key="1">
    <source>
        <dbReference type="SAM" id="Phobius"/>
    </source>
</evidence>
<dbReference type="EMBL" id="CAJNOR010000780">
    <property type="protein sequence ID" value="CAF1005539.1"/>
    <property type="molecule type" value="Genomic_DNA"/>
</dbReference>
<keyword evidence="1" id="KW-1133">Transmembrane helix</keyword>
<feature type="signal peptide" evidence="2">
    <location>
        <begin position="1"/>
        <end position="26"/>
    </location>
</feature>
<reference evidence="3" key="1">
    <citation type="submission" date="2021-02" db="EMBL/GenBank/DDBJ databases">
        <authorList>
            <person name="Nowell W R."/>
        </authorList>
    </citation>
    <scope>NUCLEOTIDE SEQUENCE</scope>
</reference>
<proteinExistence type="predicted"/>
<organism evidence="3 6">
    <name type="scientific">Adineta ricciae</name>
    <name type="common">Rotifer</name>
    <dbReference type="NCBI Taxonomy" id="249248"/>
    <lineage>
        <taxon>Eukaryota</taxon>
        <taxon>Metazoa</taxon>
        <taxon>Spiralia</taxon>
        <taxon>Gnathifera</taxon>
        <taxon>Rotifera</taxon>
        <taxon>Eurotatoria</taxon>
        <taxon>Bdelloidea</taxon>
        <taxon>Adinetida</taxon>
        <taxon>Adinetidae</taxon>
        <taxon>Adineta</taxon>
    </lineage>
</organism>
<keyword evidence="5" id="KW-1185">Reference proteome</keyword>
<evidence type="ECO:0000313" key="4">
    <source>
        <dbReference type="EMBL" id="CAF1005539.1"/>
    </source>
</evidence>
<feature type="chain" id="PRO_5036223826" evidence="2">
    <location>
        <begin position="27"/>
        <end position="192"/>
    </location>
</feature>
<comment type="caution">
    <text evidence="3">The sequence shown here is derived from an EMBL/GenBank/DDBJ whole genome shotgun (WGS) entry which is preliminary data.</text>
</comment>
<evidence type="ECO:0000313" key="6">
    <source>
        <dbReference type="Proteomes" id="UP000663852"/>
    </source>
</evidence>
<protein>
    <submittedName>
        <fullName evidence="3">Uncharacterized protein</fullName>
    </submittedName>
</protein>
<gene>
    <name evidence="3" type="ORF">EDS130_LOCUS10546</name>
    <name evidence="4" type="ORF">XAT740_LOCUS13440</name>
</gene>
<keyword evidence="2" id="KW-0732">Signal</keyword>
<dbReference type="AlphaFoldDB" id="A0A814APM7"/>
<dbReference type="Proteomes" id="UP000663828">
    <property type="component" value="Unassembled WGS sequence"/>
</dbReference>
<name>A0A814APM7_ADIRI</name>
<evidence type="ECO:0000256" key="2">
    <source>
        <dbReference type="SAM" id="SignalP"/>
    </source>
</evidence>
<accession>A0A814APM7</accession>
<keyword evidence="1" id="KW-0812">Transmembrane</keyword>
<sequence length="192" mass="19939">MKVIELFSSLFLAFIILHPQCQQITADSTTETAIDTSTAAKTAESTAKIVTSDATTAKLPATTAPVVTTEPTAPMPVTTLPLVITTEPGTGPTVMTTSTTTVTRTTRTTTARPTTTTTTTTTTTVLYTTAPPPSNPTWDVVGGLAGGLVGLGLIGTIASVYMCYTNSQRNLARSSGRKTGDDYVPLQAVSSF</sequence>
<feature type="transmembrane region" description="Helical" evidence="1">
    <location>
        <begin position="140"/>
        <end position="164"/>
    </location>
</feature>